<dbReference type="AlphaFoldDB" id="G9NLC3"/>
<dbReference type="PANTHER" id="PTHR47256">
    <property type="entry name" value="ZN(II)2CYS6 TRANSCRIPTION FACTOR (EUROFUNG)-RELATED"/>
    <property type="match status" value="1"/>
</dbReference>
<feature type="non-terminal residue" evidence="4">
    <location>
        <position position="641"/>
    </location>
</feature>
<evidence type="ECO:0000313" key="5">
    <source>
        <dbReference type="Proteomes" id="UP000005426"/>
    </source>
</evidence>
<dbReference type="OMA" id="GSVPCAN"/>
<dbReference type="PROSITE" id="PS00463">
    <property type="entry name" value="ZN2_CY6_FUNGAL_1"/>
    <property type="match status" value="1"/>
</dbReference>
<reference evidence="4 5" key="1">
    <citation type="journal article" date="2011" name="Genome Biol.">
        <title>Comparative genome sequence analysis underscores mycoparasitism as the ancestral life style of Trichoderma.</title>
        <authorList>
            <person name="Kubicek C.P."/>
            <person name="Herrera-Estrella A."/>
            <person name="Seidl-Seiboth V."/>
            <person name="Martinez D.A."/>
            <person name="Druzhinina I.S."/>
            <person name="Thon M."/>
            <person name="Zeilinger S."/>
            <person name="Casas-Flores S."/>
            <person name="Horwitz B.A."/>
            <person name="Mukherjee P.K."/>
            <person name="Mukherjee M."/>
            <person name="Kredics L."/>
            <person name="Alcaraz L.D."/>
            <person name="Aerts A."/>
            <person name="Antal Z."/>
            <person name="Atanasova L."/>
            <person name="Cervantes-Badillo M.G."/>
            <person name="Challacombe J."/>
            <person name="Chertkov O."/>
            <person name="McCluskey K."/>
            <person name="Coulpier F."/>
            <person name="Deshpande N."/>
            <person name="von Doehren H."/>
            <person name="Ebbole D.J."/>
            <person name="Esquivel-Naranjo E.U."/>
            <person name="Fekete E."/>
            <person name="Flipphi M."/>
            <person name="Glaser F."/>
            <person name="Gomez-Rodriguez E.Y."/>
            <person name="Gruber S."/>
            <person name="Han C."/>
            <person name="Henrissat B."/>
            <person name="Hermosa R."/>
            <person name="Hernandez-Onate M."/>
            <person name="Karaffa L."/>
            <person name="Kosti I."/>
            <person name="Le Crom S."/>
            <person name="Lindquist E."/>
            <person name="Lucas S."/>
            <person name="Luebeck M."/>
            <person name="Luebeck P.S."/>
            <person name="Margeot A."/>
            <person name="Metz B."/>
            <person name="Misra M."/>
            <person name="Nevalainen H."/>
            <person name="Omann M."/>
            <person name="Packer N."/>
            <person name="Perrone G."/>
            <person name="Uresti-Rivera E.E."/>
            <person name="Salamov A."/>
            <person name="Schmoll M."/>
            <person name="Seiboth B."/>
            <person name="Shapiro H."/>
            <person name="Sukno S."/>
            <person name="Tamayo-Ramos J.A."/>
            <person name="Tisch D."/>
            <person name="Wiest A."/>
            <person name="Wilkinson H.H."/>
            <person name="Zhang M."/>
            <person name="Coutinho P.M."/>
            <person name="Kenerley C.M."/>
            <person name="Monte E."/>
            <person name="Baker S.E."/>
            <person name="Grigoriev I.V."/>
        </authorList>
    </citation>
    <scope>NUCLEOTIDE SEQUENCE [LARGE SCALE GENOMIC DNA]</scope>
    <source>
        <strain evidence="5">ATCC 20476 / IMI 206040</strain>
    </source>
</reference>
<evidence type="ECO:0000313" key="4">
    <source>
        <dbReference type="EMBL" id="EHK48687.1"/>
    </source>
</evidence>
<evidence type="ECO:0000256" key="1">
    <source>
        <dbReference type="ARBA" id="ARBA00022723"/>
    </source>
</evidence>
<comment type="caution">
    <text evidence="4">The sequence shown here is derived from an EMBL/GenBank/DDBJ whole genome shotgun (WGS) entry which is preliminary data.</text>
</comment>
<dbReference type="CDD" id="cd12148">
    <property type="entry name" value="fungal_TF_MHR"/>
    <property type="match status" value="1"/>
</dbReference>
<proteinExistence type="predicted"/>
<dbReference type="GO" id="GO:0003677">
    <property type="term" value="F:DNA binding"/>
    <property type="evidence" value="ECO:0007669"/>
    <property type="project" value="InterPro"/>
</dbReference>
<evidence type="ECO:0000256" key="2">
    <source>
        <dbReference type="ARBA" id="ARBA00023242"/>
    </source>
</evidence>
<dbReference type="KEGG" id="tatv:25777801"/>
<dbReference type="eggNOG" id="ENOG502SJUN">
    <property type="taxonomic scope" value="Eukaryota"/>
</dbReference>
<name>G9NLC3_HYPAI</name>
<dbReference type="OrthoDB" id="426882at2759"/>
<dbReference type="EMBL" id="ABDG02000018">
    <property type="protein sequence ID" value="EHK48687.1"/>
    <property type="molecule type" value="Genomic_DNA"/>
</dbReference>
<keyword evidence="2" id="KW-0539">Nucleus</keyword>
<protein>
    <recommendedName>
        <fullName evidence="3">Zn(2)-C6 fungal-type domain-containing protein</fullName>
    </recommendedName>
</protein>
<dbReference type="Pfam" id="PF00172">
    <property type="entry name" value="Zn_clus"/>
    <property type="match status" value="1"/>
</dbReference>
<dbReference type="HOGENOM" id="CLU_007003_1_0_1"/>
<dbReference type="InterPro" id="IPR053187">
    <property type="entry name" value="Notoamide_regulator"/>
</dbReference>
<dbReference type="SMART" id="SM00066">
    <property type="entry name" value="GAL4"/>
    <property type="match status" value="1"/>
</dbReference>
<keyword evidence="5" id="KW-1185">Reference proteome</keyword>
<feature type="non-terminal residue" evidence="4">
    <location>
        <position position="1"/>
    </location>
</feature>
<dbReference type="PANTHER" id="PTHR47256:SF1">
    <property type="entry name" value="ZN(II)2CYS6 TRANSCRIPTION FACTOR (EUROFUNG)"/>
    <property type="match status" value="1"/>
</dbReference>
<dbReference type="STRING" id="452589.G9NLC3"/>
<organism evidence="4 5">
    <name type="scientific">Hypocrea atroviridis (strain ATCC 20476 / IMI 206040)</name>
    <name type="common">Trichoderma atroviride</name>
    <dbReference type="NCBI Taxonomy" id="452589"/>
    <lineage>
        <taxon>Eukaryota</taxon>
        <taxon>Fungi</taxon>
        <taxon>Dikarya</taxon>
        <taxon>Ascomycota</taxon>
        <taxon>Pezizomycotina</taxon>
        <taxon>Sordariomycetes</taxon>
        <taxon>Hypocreomycetidae</taxon>
        <taxon>Hypocreales</taxon>
        <taxon>Hypocreaceae</taxon>
        <taxon>Trichoderma</taxon>
    </lineage>
</organism>
<feature type="domain" description="Zn(2)-C6 fungal-type" evidence="3">
    <location>
        <begin position="8"/>
        <end position="38"/>
    </location>
</feature>
<accession>G9NLC3</accession>
<dbReference type="InterPro" id="IPR036864">
    <property type="entry name" value="Zn2-C6_fun-type_DNA-bd_sf"/>
</dbReference>
<dbReference type="InterPro" id="IPR007219">
    <property type="entry name" value="XnlR_reg_dom"/>
</dbReference>
<dbReference type="Pfam" id="PF04082">
    <property type="entry name" value="Fungal_trans"/>
    <property type="match status" value="1"/>
</dbReference>
<keyword evidence="1" id="KW-0479">Metal-binding</keyword>
<dbReference type="InterPro" id="IPR001138">
    <property type="entry name" value="Zn2Cys6_DnaBD"/>
</dbReference>
<dbReference type="SUPFAM" id="SSF57701">
    <property type="entry name" value="Zn2/Cys6 DNA-binding domain"/>
    <property type="match status" value="1"/>
</dbReference>
<gene>
    <name evidence="4" type="ORF">TRIATDRAFT_21764</name>
</gene>
<dbReference type="CDD" id="cd00067">
    <property type="entry name" value="GAL4"/>
    <property type="match status" value="1"/>
</dbReference>
<sequence>RRTETRVACEACRKKKSKCNAQRPTCKACELRGTECVYDADPTETRGQALKRKLDAQEEARSVHEEFHQLLRYRPEPEVAEILRRVRAGASVEAVVSQVRSGSLLLQLAVSPERRHQYGLGRVLDIPDFLRSAGNPYTMSLVYRKSFDPKWHWSSPPDLPPSVRNYRALYDAPFHAAQMVDADIDAAKPSTWTLVSSDDELMRALLKSYFTNEYLFFPLFHKDSFLQDMISGRRRFCSPLLVNAVLAASCHGYSKLPDRSEFWNPTSLTYRFMAETRRLWELETDEKSITRIQTAMVLQSQYNKNGLDKIGWSYCVQAVAASEEMGLFTTYLRPKSRKWRVVQAMTAWIVFTRQGIVCFHFDRPPLVTAPPTLALPENPEAYGEVWVKYPTTSMPVPLHFGQIFKTTTEFRTIASDIICSAFPSSSASEGKKKLPTVAQAAEYRSRLRKWYEQLPNYLSPQNLILPIHFDIHLHYWFITARLFEQVNVVEEGEAADSPLMEESVGEIVTHALANLQTLIRLYYSCHGGDAHNLFHVAMCSYVGFGALHAISLLDESASTIREGYESTVLLCAGVLHDQSTNTHLSDIVFRLLQRSLPAAVAAQLVRLFHISDANETKMAFISRYAQSSWPVSVALKPNDTE</sequence>
<evidence type="ECO:0000259" key="3">
    <source>
        <dbReference type="PROSITE" id="PS50048"/>
    </source>
</evidence>
<dbReference type="GO" id="GO:0000981">
    <property type="term" value="F:DNA-binding transcription factor activity, RNA polymerase II-specific"/>
    <property type="evidence" value="ECO:0007669"/>
    <property type="project" value="InterPro"/>
</dbReference>
<dbReference type="GO" id="GO:0006351">
    <property type="term" value="P:DNA-templated transcription"/>
    <property type="evidence" value="ECO:0007669"/>
    <property type="project" value="InterPro"/>
</dbReference>
<dbReference type="GeneID" id="25777801"/>
<dbReference type="GO" id="GO:0008270">
    <property type="term" value="F:zinc ion binding"/>
    <property type="evidence" value="ECO:0007669"/>
    <property type="project" value="InterPro"/>
</dbReference>
<dbReference type="Proteomes" id="UP000005426">
    <property type="component" value="Unassembled WGS sequence"/>
</dbReference>
<dbReference type="PROSITE" id="PS50048">
    <property type="entry name" value="ZN2_CY6_FUNGAL_2"/>
    <property type="match status" value="1"/>
</dbReference>
<dbReference type="Gene3D" id="4.10.240.10">
    <property type="entry name" value="Zn(2)-C6 fungal-type DNA-binding domain"/>
    <property type="match status" value="1"/>
</dbReference>